<protein>
    <submittedName>
        <fullName evidence="1">Uncharacterized protein</fullName>
    </submittedName>
</protein>
<evidence type="ECO:0000313" key="1">
    <source>
        <dbReference type="EMBL" id="MPC43766.1"/>
    </source>
</evidence>
<organism evidence="1 2">
    <name type="scientific">Portunus trituberculatus</name>
    <name type="common">Swimming crab</name>
    <name type="synonym">Neptunus trituberculatus</name>
    <dbReference type="NCBI Taxonomy" id="210409"/>
    <lineage>
        <taxon>Eukaryota</taxon>
        <taxon>Metazoa</taxon>
        <taxon>Ecdysozoa</taxon>
        <taxon>Arthropoda</taxon>
        <taxon>Crustacea</taxon>
        <taxon>Multicrustacea</taxon>
        <taxon>Malacostraca</taxon>
        <taxon>Eumalacostraca</taxon>
        <taxon>Eucarida</taxon>
        <taxon>Decapoda</taxon>
        <taxon>Pleocyemata</taxon>
        <taxon>Brachyura</taxon>
        <taxon>Eubrachyura</taxon>
        <taxon>Portunoidea</taxon>
        <taxon>Portunidae</taxon>
        <taxon>Portuninae</taxon>
        <taxon>Portunus</taxon>
    </lineage>
</organism>
<name>A0A5B7FEK0_PORTR</name>
<dbReference type="AlphaFoldDB" id="A0A5B7FEK0"/>
<dbReference type="EMBL" id="VSRR010005982">
    <property type="protein sequence ID" value="MPC43766.1"/>
    <property type="molecule type" value="Genomic_DNA"/>
</dbReference>
<dbReference type="Proteomes" id="UP000324222">
    <property type="component" value="Unassembled WGS sequence"/>
</dbReference>
<sequence length="63" mass="7164">MLISYNRTYLETSLVSSRVLVYSCYEDAKRVFDTSSDHKTQGLRTHHLHLNLPGKRHVSSASG</sequence>
<reference evidence="1 2" key="1">
    <citation type="submission" date="2019-05" db="EMBL/GenBank/DDBJ databases">
        <title>Another draft genome of Portunus trituberculatus and its Hox gene families provides insights of decapod evolution.</title>
        <authorList>
            <person name="Jeong J.-H."/>
            <person name="Song I."/>
            <person name="Kim S."/>
            <person name="Choi T."/>
            <person name="Kim D."/>
            <person name="Ryu S."/>
            <person name="Kim W."/>
        </authorList>
    </citation>
    <scope>NUCLEOTIDE SEQUENCE [LARGE SCALE GENOMIC DNA]</scope>
    <source>
        <tissue evidence="1">Muscle</tissue>
    </source>
</reference>
<proteinExistence type="predicted"/>
<accession>A0A5B7FEK0</accession>
<gene>
    <name evidence="1" type="ORF">E2C01_037418</name>
</gene>
<comment type="caution">
    <text evidence="1">The sequence shown here is derived from an EMBL/GenBank/DDBJ whole genome shotgun (WGS) entry which is preliminary data.</text>
</comment>
<keyword evidence="2" id="KW-1185">Reference proteome</keyword>
<evidence type="ECO:0000313" key="2">
    <source>
        <dbReference type="Proteomes" id="UP000324222"/>
    </source>
</evidence>